<feature type="region of interest" description="Disordered" evidence="7">
    <location>
        <begin position="141"/>
        <end position="163"/>
    </location>
</feature>
<feature type="compositionally biased region" description="Basic and acidic residues" evidence="7">
    <location>
        <begin position="285"/>
        <end position="303"/>
    </location>
</feature>
<sequence length="494" mass="56277">MEEDGDDLDNLFDEYESNDPQPQENVNNENAENEAAVPEKVPVPKRVVKPRLKFNPERLCGKKGLPVLVDHFKDVKFKGKGHEKENLKKLLTTLELWTHRLFPSMKFEDCLRQIEHLGKKRPVKTCVQKIRNDFPILDEDFVRNEDEEEEQEQSNELEHEPPAQDAFDRLFGDYRESAQPVITSTPSSSQNVGNVLGTSFGASMSEEQKKRMEYNKMLAIERRKARESAMQSSSLVNSTETDNTTNVESVLNSASTERDNNDANFLFDYLQQQFTNTEVSGVNKKTERRCSQTMQLKDRKESEMTESVDEGDQAETDHDVLPNARNNDCREGNGKEELGLDELMDLVDEGERDETDHDTPCLKNNDESDKNETVCNALSNVRHNVCPDGSGKEELGLDELMDLVDEGDKNETDIDAVSCATNHEKGDKDEIDHDALSNVRNNDYPEGNSKEELGFDELMDLLEKDQDKKDCDEQINEIDAGFQDQHAEKTDDEL</sequence>
<protein>
    <recommendedName>
        <fullName evidence="6">TIMELESS-interacting protein</fullName>
    </recommendedName>
</protein>
<comment type="caution">
    <text evidence="9">The sequence shown here is derived from an EMBL/GenBank/DDBJ whole genome shotgun (WGS) entry which is preliminary data.</text>
</comment>
<feature type="compositionally biased region" description="Acidic residues" evidence="7">
    <location>
        <begin position="1"/>
        <end position="17"/>
    </location>
</feature>
<feature type="compositionally biased region" description="Basic and acidic residues" evidence="7">
    <location>
        <begin position="461"/>
        <end position="472"/>
    </location>
</feature>
<feature type="compositionally biased region" description="Basic and acidic residues" evidence="7">
    <location>
        <begin position="327"/>
        <end position="336"/>
    </location>
</feature>
<keyword evidence="3 6" id="KW-0227">DNA damage</keyword>
<evidence type="ECO:0000256" key="2">
    <source>
        <dbReference type="ARBA" id="ARBA00006075"/>
    </source>
</evidence>
<keyword evidence="5 6" id="KW-0131">Cell cycle</keyword>
<dbReference type="Proteomes" id="UP000499080">
    <property type="component" value="Unassembled WGS sequence"/>
</dbReference>
<gene>
    <name evidence="9" type="primary">tipin</name>
    <name evidence="9" type="ORF">AVEN_274240_1</name>
</gene>
<evidence type="ECO:0000256" key="1">
    <source>
        <dbReference type="ARBA" id="ARBA00004123"/>
    </source>
</evidence>
<feature type="region of interest" description="Disordered" evidence="7">
    <location>
        <begin position="1"/>
        <end position="42"/>
    </location>
</feature>
<dbReference type="PANTHER" id="PTHR13220">
    <property type="entry name" value="TIMELESS INTERACTING-RELATED"/>
    <property type="match status" value="1"/>
</dbReference>
<evidence type="ECO:0000256" key="5">
    <source>
        <dbReference type="ARBA" id="ARBA00023306"/>
    </source>
</evidence>
<feature type="compositionally biased region" description="Basic and acidic residues" evidence="7">
    <location>
        <begin position="354"/>
        <end position="370"/>
    </location>
</feature>
<keyword evidence="4 6" id="KW-0539">Nucleus</keyword>
<feature type="domain" description="Chromosome segregation in meiosis protein 3" evidence="8">
    <location>
        <begin position="53"/>
        <end position="133"/>
    </location>
</feature>
<dbReference type="GO" id="GO:0003677">
    <property type="term" value="F:DNA binding"/>
    <property type="evidence" value="ECO:0007669"/>
    <property type="project" value="TreeGrafter"/>
</dbReference>
<dbReference type="InterPro" id="IPR040038">
    <property type="entry name" value="TIPIN/Csm3/Swi3"/>
</dbReference>
<comment type="function">
    <text evidence="6">Plays an important role in the control of DNA replication and the maintenance of replication fork stability.</text>
</comment>
<dbReference type="OrthoDB" id="437078at2759"/>
<dbReference type="EMBL" id="BGPR01001218">
    <property type="protein sequence ID" value="GBM48530.1"/>
    <property type="molecule type" value="Genomic_DNA"/>
</dbReference>
<feature type="region of interest" description="Disordered" evidence="7">
    <location>
        <begin position="350"/>
        <end position="370"/>
    </location>
</feature>
<proteinExistence type="inferred from homology"/>
<dbReference type="Pfam" id="PF07962">
    <property type="entry name" value="Swi3"/>
    <property type="match status" value="1"/>
</dbReference>
<feature type="region of interest" description="Disordered" evidence="7">
    <location>
        <begin position="421"/>
        <end position="494"/>
    </location>
</feature>
<dbReference type="PANTHER" id="PTHR13220:SF11">
    <property type="entry name" value="TIMELESS-INTERACTING PROTEIN"/>
    <property type="match status" value="1"/>
</dbReference>
<feature type="compositionally biased region" description="Basic and acidic residues" evidence="7">
    <location>
        <begin position="485"/>
        <end position="494"/>
    </location>
</feature>
<feature type="compositionally biased region" description="Acidic residues" evidence="7">
    <location>
        <begin position="304"/>
        <end position="314"/>
    </location>
</feature>
<keyword evidence="10" id="KW-1185">Reference proteome</keyword>
<reference evidence="9 10" key="1">
    <citation type="journal article" date="2019" name="Sci. Rep.">
        <title>Orb-weaving spider Araneus ventricosus genome elucidates the spidroin gene catalogue.</title>
        <authorList>
            <person name="Kono N."/>
            <person name="Nakamura H."/>
            <person name="Ohtoshi R."/>
            <person name="Moran D.A.P."/>
            <person name="Shinohara A."/>
            <person name="Yoshida Y."/>
            <person name="Fujiwara M."/>
            <person name="Mori M."/>
            <person name="Tomita M."/>
            <person name="Arakawa K."/>
        </authorList>
    </citation>
    <scope>NUCLEOTIDE SEQUENCE [LARGE SCALE GENOMIC DNA]</scope>
</reference>
<evidence type="ECO:0000256" key="3">
    <source>
        <dbReference type="ARBA" id="ARBA00022763"/>
    </source>
</evidence>
<evidence type="ECO:0000256" key="7">
    <source>
        <dbReference type="SAM" id="MobiDB-lite"/>
    </source>
</evidence>
<dbReference type="GO" id="GO:0031298">
    <property type="term" value="C:replication fork protection complex"/>
    <property type="evidence" value="ECO:0007669"/>
    <property type="project" value="TreeGrafter"/>
</dbReference>
<dbReference type="GO" id="GO:0006974">
    <property type="term" value="P:DNA damage response"/>
    <property type="evidence" value="ECO:0007669"/>
    <property type="project" value="UniProtKB-KW"/>
</dbReference>
<feature type="compositionally biased region" description="Low complexity" evidence="7">
    <location>
        <begin position="20"/>
        <end position="40"/>
    </location>
</feature>
<feature type="compositionally biased region" description="Basic and acidic residues" evidence="7">
    <location>
        <begin position="422"/>
        <end position="435"/>
    </location>
</feature>
<comment type="subcellular location">
    <subcellularLocation>
        <location evidence="1 6">Nucleus</location>
    </subcellularLocation>
</comment>
<evidence type="ECO:0000256" key="6">
    <source>
        <dbReference type="RuleBase" id="RU366049"/>
    </source>
</evidence>
<evidence type="ECO:0000313" key="10">
    <source>
        <dbReference type="Proteomes" id="UP000499080"/>
    </source>
</evidence>
<organism evidence="9 10">
    <name type="scientific">Araneus ventricosus</name>
    <name type="common">Orbweaver spider</name>
    <name type="synonym">Epeira ventricosa</name>
    <dbReference type="NCBI Taxonomy" id="182803"/>
    <lineage>
        <taxon>Eukaryota</taxon>
        <taxon>Metazoa</taxon>
        <taxon>Ecdysozoa</taxon>
        <taxon>Arthropoda</taxon>
        <taxon>Chelicerata</taxon>
        <taxon>Arachnida</taxon>
        <taxon>Araneae</taxon>
        <taxon>Araneomorphae</taxon>
        <taxon>Entelegynae</taxon>
        <taxon>Araneoidea</taxon>
        <taxon>Araneidae</taxon>
        <taxon>Araneus</taxon>
    </lineage>
</organism>
<feature type="compositionally biased region" description="Acidic residues" evidence="7">
    <location>
        <begin position="145"/>
        <end position="155"/>
    </location>
</feature>
<accession>A0A4Y2G4A4</accession>
<evidence type="ECO:0000259" key="8">
    <source>
        <dbReference type="Pfam" id="PF07962"/>
    </source>
</evidence>
<comment type="similarity">
    <text evidence="2 6">Belongs to the CSM3 family.</text>
</comment>
<name>A0A4Y2G4A4_ARAVE</name>
<evidence type="ECO:0000313" key="9">
    <source>
        <dbReference type="EMBL" id="GBM48530.1"/>
    </source>
</evidence>
<dbReference type="InterPro" id="IPR012923">
    <property type="entry name" value="Csm3"/>
</dbReference>
<dbReference type="AlphaFoldDB" id="A0A4Y2G4A4"/>
<dbReference type="GO" id="GO:0000076">
    <property type="term" value="P:DNA replication checkpoint signaling"/>
    <property type="evidence" value="ECO:0007669"/>
    <property type="project" value="UniProtKB-UniRule"/>
</dbReference>
<dbReference type="GO" id="GO:0031297">
    <property type="term" value="P:replication fork processing"/>
    <property type="evidence" value="ECO:0007669"/>
    <property type="project" value="UniProtKB-UniRule"/>
</dbReference>
<evidence type="ECO:0000256" key="4">
    <source>
        <dbReference type="ARBA" id="ARBA00023242"/>
    </source>
</evidence>
<dbReference type="GO" id="GO:0043111">
    <property type="term" value="P:replication fork arrest"/>
    <property type="evidence" value="ECO:0007669"/>
    <property type="project" value="TreeGrafter"/>
</dbReference>
<feature type="region of interest" description="Disordered" evidence="7">
    <location>
        <begin position="285"/>
        <end position="336"/>
    </location>
</feature>